<reference evidence="3 6" key="2">
    <citation type="submission" date="2016-02" db="EMBL/GenBank/DDBJ databases">
        <authorList>
            <person name="Teng J.L."/>
            <person name="Tang Y."/>
            <person name="Huang Y."/>
            <person name="Guo F."/>
            <person name="Wei W."/>
            <person name="Chen J.H."/>
            <person name="Wong S.Y."/>
            <person name="Lau S.K."/>
            <person name="Woo P.C."/>
        </authorList>
    </citation>
    <scope>NUCLEOTIDE SEQUENCE [LARGE SCALE GENOMIC DNA]</scope>
    <source>
        <strain evidence="3 6">JCM 13375</strain>
    </source>
</reference>
<dbReference type="InterPro" id="IPR031100">
    <property type="entry name" value="LOG_fam"/>
</dbReference>
<dbReference type="SUPFAM" id="SSF102405">
    <property type="entry name" value="MCP/YpsA-like"/>
    <property type="match status" value="1"/>
</dbReference>
<dbReference type="EMBL" id="LSRE01000050">
    <property type="protein sequence ID" value="KXO88901.1"/>
    <property type="molecule type" value="Genomic_DNA"/>
</dbReference>
<comment type="caution">
    <text evidence="4">The sequence shown here is derived from an EMBL/GenBank/DDBJ whole genome shotgun (WGS) entry which is preliminary data.</text>
</comment>
<dbReference type="Gene3D" id="3.40.50.450">
    <property type="match status" value="1"/>
</dbReference>
<comment type="similarity">
    <text evidence="1 2">Belongs to the LOG family.</text>
</comment>
<keyword evidence="6" id="KW-1185">Reference proteome</keyword>
<evidence type="ECO:0000256" key="2">
    <source>
        <dbReference type="RuleBase" id="RU363015"/>
    </source>
</evidence>
<evidence type="ECO:0000313" key="6">
    <source>
        <dbReference type="Proteomes" id="UP000070409"/>
    </source>
</evidence>
<dbReference type="Proteomes" id="UP000070409">
    <property type="component" value="Unassembled WGS sequence"/>
</dbReference>
<dbReference type="GO" id="GO:0005829">
    <property type="term" value="C:cytosol"/>
    <property type="evidence" value="ECO:0007669"/>
    <property type="project" value="TreeGrafter"/>
</dbReference>
<proteinExistence type="inferred from homology"/>
<dbReference type="AlphaFoldDB" id="A0A138A0R8"/>
<evidence type="ECO:0000313" key="4">
    <source>
        <dbReference type="EMBL" id="KXP04019.1"/>
    </source>
</evidence>
<dbReference type="Proteomes" id="UP000070258">
    <property type="component" value="Unassembled WGS sequence"/>
</dbReference>
<reference evidence="4" key="3">
    <citation type="submission" date="2016-02" db="EMBL/GenBank/DDBJ databases">
        <authorList>
            <person name="Teng J.L."/>
            <person name="Yang Y."/>
            <person name="Huang Y."/>
            <person name="Guo F."/>
            <person name="Wei W."/>
            <person name="Chen J.H."/>
            <person name="Wong S.Y."/>
            <person name="Lau S.K."/>
            <person name="Woo P.C."/>
        </authorList>
    </citation>
    <scope>NUCLEOTIDE SEQUENCE</scope>
    <source>
        <strain evidence="4">JCM 15929</strain>
    </source>
</reference>
<gene>
    <name evidence="4" type="ORF">AXK60_19955</name>
    <name evidence="3" type="ORF">AXK61_09615</name>
</gene>
<comment type="catalytic activity">
    <reaction evidence="2">
        <text>9-ribosyl-trans-zeatin 5'-phosphate + H2O = trans-zeatin + D-ribose 5-phosphate</text>
        <dbReference type="Rhea" id="RHEA:48564"/>
        <dbReference type="ChEBI" id="CHEBI:15377"/>
        <dbReference type="ChEBI" id="CHEBI:16522"/>
        <dbReference type="ChEBI" id="CHEBI:78346"/>
        <dbReference type="ChEBI" id="CHEBI:87947"/>
        <dbReference type="EC" id="3.2.2.n1"/>
    </reaction>
</comment>
<dbReference type="NCBIfam" id="TIGR00730">
    <property type="entry name" value="Rossman fold protein, TIGR00730 family"/>
    <property type="match status" value="1"/>
</dbReference>
<evidence type="ECO:0000313" key="3">
    <source>
        <dbReference type="EMBL" id="KXO88901.1"/>
    </source>
</evidence>
<dbReference type="PANTHER" id="PTHR31223:SF70">
    <property type="entry name" value="LOG FAMILY PROTEIN YJL055W"/>
    <property type="match status" value="1"/>
</dbReference>
<sequence length="182" mass="19158">MTAIAVFCASRPVPEEYIALATEVGRGIAAGGDTLVWGGGHVSMMGAVAQAARDGGAHTLGVIPRALVDREVADHGADELLVVDTMRERKQLMDDNAEAFLVLPGGVGTLEEFFEAWTAGYLSMHDKPVVVLDHDGFYAPLLDWIVGLKARGFVGDAALGRLQRATDVTAALDACRGTAAPR</sequence>
<dbReference type="InterPro" id="IPR005269">
    <property type="entry name" value="LOG"/>
</dbReference>
<protein>
    <recommendedName>
        <fullName evidence="2">Cytokinin riboside 5'-monophosphate phosphoribohydrolase</fullName>
        <ecNumber evidence="2">3.2.2.n1</ecNumber>
    </recommendedName>
</protein>
<evidence type="ECO:0000256" key="1">
    <source>
        <dbReference type="ARBA" id="ARBA00006763"/>
    </source>
</evidence>
<accession>A0A138A0R8</accession>
<comment type="catalytic activity">
    <reaction evidence="2">
        <text>N(6)-(dimethylallyl)adenosine 5'-phosphate + H2O = N(6)-dimethylallyladenine + D-ribose 5-phosphate</text>
        <dbReference type="Rhea" id="RHEA:48560"/>
        <dbReference type="ChEBI" id="CHEBI:15377"/>
        <dbReference type="ChEBI" id="CHEBI:17660"/>
        <dbReference type="ChEBI" id="CHEBI:57526"/>
        <dbReference type="ChEBI" id="CHEBI:78346"/>
        <dbReference type="EC" id="3.2.2.n1"/>
    </reaction>
</comment>
<dbReference type="PANTHER" id="PTHR31223">
    <property type="entry name" value="LOG FAMILY PROTEIN YJL055W"/>
    <property type="match status" value="1"/>
</dbReference>
<dbReference type="OrthoDB" id="9801098at2"/>
<dbReference type="EMBL" id="LSRF01000058">
    <property type="protein sequence ID" value="KXP04019.1"/>
    <property type="molecule type" value="Genomic_DNA"/>
</dbReference>
<dbReference type="EC" id="3.2.2.n1" evidence="2"/>
<reference evidence="5" key="1">
    <citation type="submission" date="2016-02" db="EMBL/GenBank/DDBJ databases">
        <authorList>
            <person name="Wen L."/>
            <person name="He K."/>
            <person name="Yang H."/>
        </authorList>
    </citation>
    <scope>NUCLEOTIDE SEQUENCE [LARGE SCALE GENOMIC DNA]</scope>
    <source>
        <strain evidence="5">JCM 15929</strain>
    </source>
</reference>
<dbReference type="RefSeq" id="WP_068575124.1">
    <property type="nucleotide sequence ID" value="NZ_LSRE01000050.1"/>
</dbReference>
<dbReference type="GO" id="GO:0009691">
    <property type="term" value="P:cytokinin biosynthetic process"/>
    <property type="evidence" value="ECO:0007669"/>
    <property type="project" value="UniProtKB-UniRule"/>
</dbReference>
<dbReference type="STRING" id="239498.AXK60_19955"/>
<keyword evidence="2" id="KW-0203">Cytokinin biosynthesis</keyword>
<dbReference type="GO" id="GO:0016799">
    <property type="term" value="F:hydrolase activity, hydrolyzing N-glycosyl compounds"/>
    <property type="evidence" value="ECO:0007669"/>
    <property type="project" value="TreeGrafter"/>
</dbReference>
<evidence type="ECO:0000313" key="5">
    <source>
        <dbReference type="Proteomes" id="UP000070258"/>
    </source>
</evidence>
<keyword evidence="2" id="KW-0378">Hydrolase</keyword>
<name>A0A138A0R8_9ACTN</name>
<organism evidence="4 5">
    <name type="scientific">Tsukamurella pseudospumae</name>
    <dbReference type="NCBI Taxonomy" id="239498"/>
    <lineage>
        <taxon>Bacteria</taxon>
        <taxon>Bacillati</taxon>
        <taxon>Actinomycetota</taxon>
        <taxon>Actinomycetes</taxon>
        <taxon>Mycobacteriales</taxon>
        <taxon>Tsukamurellaceae</taxon>
        <taxon>Tsukamurella</taxon>
    </lineage>
</organism>
<dbReference type="Pfam" id="PF03641">
    <property type="entry name" value="Lysine_decarbox"/>
    <property type="match status" value="1"/>
</dbReference>